<evidence type="ECO:0000259" key="5">
    <source>
        <dbReference type="PROSITE" id="PS50053"/>
    </source>
</evidence>
<dbReference type="InterPro" id="IPR002867">
    <property type="entry name" value="IBR_dom"/>
</dbReference>
<keyword evidence="7" id="KW-0689">Ribosomal protein</keyword>
<dbReference type="InterPro" id="IPR019956">
    <property type="entry name" value="Ubiquitin_dom"/>
</dbReference>
<dbReference type="GO" id="GO:0005840">
    <property type="term" value="C:ribosome"/>
    <property type="evidence" value="ECO:0007669"/>
    <property type="project" value="UniProtKB-KW"/>
</dbReference>
<dbReference type="SUPFAM" id="SSF54236">
    <property type="entry name" value="Ubiquitin-like"/>
    <property type="match status" value="2"/>
</dbReference>
<dbReference type="Pfam" id="PF01485">
    <property type="entry name" value="IBR"/>
    <property type="match status" value="1"/>
</dbReference>
<dbReference type="GO" id="GO:0008270">
    <property type="term" value="F:zinc ion binding"/>
    <property type="evidence" value="ECO:0007669"/>
    <property type="project" value="UniProtKB-KW"/>
</dbReference>
<evidence type="ECO:0000256" key="4">
    <source>
        <dbReference type="ARBA" id="ARBA00022833"/>
    </source>
</evidence>
<comment type="caution">
    <text evidence="7">The sequence shown here is derived from an EMBL/GenBank/DDBJ whole genome shotgun (WGS) entry which is preliminary data.</text>
</comment>
<sequence length="462" mass="54190">MSYYFTRNYQQCPSCDRFLYIKEYALGTVVCQCQQRFCFLCREKFETLYEGYLHLISNHPNTDFNFKCHNIQDLLKQRNSSLITIFAKTLTGKTLTLQVSPKDTVEYIKTMIQDLEGIPPSSQRIIFAGKLLENPNTVAEYSISSQSRIHLVLRLRGNNQQKEPQMKLKLSTLNGELSQLAVYRDIKMKDLQKSIATTTNISVEDQVLLRDGIQVVPFHKHYFEQFEYLSKAFDNLHTIYVLTKQEFHQAWSEASLLSDFYRLFKREEQCDLCVHKINVHSEMIKIRTKLDPSELKNLLEEKCDQEEVKVFFNWVYADRGINTEQLNKVFEKIGMTKQSESTLLTTISNLWEDEQSKDLTILVPENEELKPIRLHRIILQARSNLFRSMFISVNQIEDSLKDFSGKSYQSLLVFYKFLYTNKLEITGNTKRQKKVKEELSDVDTYYQLSSNNQIFGSNSKLK</sequence>
<evidence type="ECO:0000259" key="6">
    <source>
        <dbReference type="PROSITE" id="PS50097"/>
    </source>
</evidence>
<dbReference type="PROSITE" id="PS50097">
    <property type="entry name" value="BTB"/>
    <property type="match status" value="1"/>
</dbReference>
<dbReference type="InterPro" id="IPR000626">
    <property type="entry name" value="Ubiquitin-like_dom"/>
</dbReference>
<dbReference type="InterPro" id="IPR011333">
    <property type="entry name" value="SKP1/BTB/POZ_sf"/>
</dbReference>
<dbReference type="EMBL" id="JANTQA010000021">
    <property type="protein sequence ID" value="KAJ3446261.1"/>
    <property type="molecule type" value="Genomic_DNA"/>
</dbReference>
<dbReference type="Proteomes" id="UP001146793">
    <property type="component" value="Unassembled WGS sequence"/>
</dbReference>
<reference evidence="7" key="1">
    <citation type="submission" date="2022-08" db="EMBL/GenBank/DDBJ databases">
        <title>Novel sulphate-reducing endosymbionts in the free-living metamonad Anaeramoeba.</title>
        <authorList>
            <person name="Jerlstrom-Hultqvist J."/>
            <person name="Cepicka I."/>
            <person name="Gallot-Lavallee L."/>
            <person name="Salas-Leiva D."/>
            <person name="Curtis B.A."/>
            <person name="Zahonova K."/>
            <person name="Pipaliya S."/>
            <person name="Dacks J."/>
            <person name="Roger A.J."/>
        </authorList>
    </citation>
    <scope>NUCLEOTIDE SEQUENCE</scope>
    <source>
        <strain evidence="7">Busselton2</strain>
    </source>
</reference>
<dbReference type="CDD" id="cd20335">
    <property type="entry name" value="BRcat_RBR"/>
    <property type="match status" value="1"/>
</dbReference>
<evidence type="ECO:0000256" key="1">
    <source>
        <dbReference type="ARBA" id="ARBA00022723"/>
    </source>
</evidence>
<gene>
    <name evidence="7" type="ORF">M0812_08798</name>
</gene>
<dbReference type="SUPFAM" id="SSF54695">
    <property type="entry name" value="POZ domain"/>
    <property type="match status" value="1"/>
</dbReference>
<dbReference type="Pfam" id="PF00240">
    <property type="entry name" value="ubiquitin"/>
    <property type="match status" value="1"/>
</dbReference>
<keyword evidence="3" id="KW-0833">Ubl conjugation pathway</keyword>
<feature type="domain" description="Ubiquitin-like" evidence="5">
    <location>
        <begin position="83"/>
        <end position="158"/>
    </location>
</feature>
<evidence type="ECO:0000313" key="7">
    <source>
        <dbReference type="EMBL" id="KAJ3446261.1"/>
    </source>
</evidence>
<keyword evidence="2" id="KW-0863">Zinc-finger</keyword>
<protein>
    <submittedName>
        <fullName evidence="7">UBIQUITIN-40S ribosomal protein S27A-1</fullName>
    </submittedName>
</protein>
<keyword evidence="4" id="KW-0862">Zinc</keyword>
<dbReference type="PANTHER" id="PTHR10666">
    <property type="entry name" value="UBIQUITIN"/>
    <property type="match status" value="1"/>
</dbReference>
<dbReference type="CDD" id="cd18186">
    <property type="entry name" value="BTB_POZ_ZBTB_KLHL-like"/>
    <property type="match status" value="1"/>
</dbReference>
<accession>A0AAV7ZZP1</accession>
<dbReference type="Pfam" id="PF00651">
    <property type="entry name" value="BTB"/>
    <property type="match status" value="1"/>
</dbReference>
<dbReference type="PRINTS" id="PR00348">
    <property type="entry name" value="UBIQUITIN"/>
</dbReference>
<dbReference type="InterPro" id="IPR029071">
    <property type="entry name" value="Ubiquitin-like_domsf"/>
</dbReference>
<evidence type="ECO:0000313" key="8">
    <source>
        <dbReference type="Proteomes" id="UP001146793"/>
    </source>
</evidence>
<dbReference type="InterPro" id="IPR050158">
    <property type="entry name" value="Ubiquitin_ubiquitin-like"/>
</dbReference>
<feature type="domain" description="BTB" evidence="6">
    <location>
        <begin position="357"/>
        <end position="427"/>
    </location>
</feature>
<dbReference type="PROSITE" id="PS50053">
    <property type="entry name" value="UBIQUITIN_2"/>
    <property type="match status" value="1"/>
</dbReference>
<organism evidence="7 8">
    <name type="scientific">Anaeramoeba flamelloides</name>
    <dbReference type="NCBI Taxonomy" id="1746091"/>
    <lineage>
        <taxon>Eukaryota</taxon>
        <taxon>Metamonada</taxon>
        <taxon>Anaeramoebidae</taxon>
        <taxon>Anaeramoeba</taxon>
    </lineage>
</organism>
<dbReference type="SMART" id="SM00213">
    <property type="entry name" value="UBQ"/>
    <property type="match status" value="1"/>
</dbReference>
<name>A0AAV7ZZP1_9EUKA</name>
<evidence type="ECO:0000256" key="3">
    <source>
        <dbReference type="ARBA" id="ARBA00022786"/>
    </source>
</evidence>
<dbReference type="InterPro" id="IPR000210">
    <property type="entry name" value="BTB/POZ_dom"/>
</dbReference>
<dbReference type="Gene3D" id="3.30.710.10">
    <property type="entry name" value="Potassium Channel Kv1.1, Chain A"/>
    <property type="match status" value="1"/>
</dbReference>
<keyword evidence="7" id="KW-0687">Ribonucleoprotein</keyword>
<evidence type="ECO:0000256" key="2">
    <source>
        <dbReference type="ARBA" id="ARBA00022771"/>
    </source>
</evidence>
<dbReference type="FunFam" id="3.10.20.90:FF:000160">
    <property type="entry name" value="Polyubiquitin-C"/>
    <property type="match status" value="1"/>
</dbReference>
<dbReference type="SUPFAM" id="SSF57850">
    <property type="entry name" value="RING/U-box"/>
    <property type="match status" value="1"/>
</dbReference>
<dbReference type="Gene3D" id="3.10.20.90">
    <property type="entry name" value="Phosphatidylinositol 3-kinase Catalytic Subunit, Chain A, domain 1"/>
    <property type="match status" value="1"/>
</dbReference>
<keyword evidence="1" id="KW-0479">Metal-binding</keyword>
<dbReference type="AlphaFoldDB" id="A0AAV7ZZP1"/>
<proteinExistence type="predicted"/>